<evidence type="ECO:0000256" key="2">
    <source>
        <dbReference type="ARBA" id="ARBA00022512"/>
    </source>
</evidence>
<dbReference type="NCBIfam" id="TIGR04183">
    <property type="entry name" value="Por_Secre_tail"/>
    <property type="match status" value="1"/>
</dbReference>
<dbReference type="Proteomes" id="UP000321945">
    <property type="component" value="Unassembled WGS sequence"/>
</dbReference>
<name>A0A5C6YSB8_9FLAO</name>
<reference evidence="9 10" key="1">
    <citation type="submission" date="2019-08" db="EMBL/GenBank/DDBJ databases">
        <title>Genome of Aequorivita lipolytica Y10-2 (type strain).</title>
        <authorList>
            <person name="Bowman J.P."/>
        </authorList>
    </citation>
    <scope>NUCLEOTIDE SEQUENCE [LARGE SCALE GENOMIC DNA]</scope>
    <source>
        <strain evidence="9 10">Y10-2</strain>
    </source>
</reference>
<dbReference type="InterPro" id="IPR036941">
    <property type="entry name" value="Rcpt_L-dom_sf"/>
</dbReference>
<comment type="caution">
    <text evidence="9">The sequence shown here is derived from an EMBL/GenBank/DDBJ whole genome shotgun (WGS) entry which is preliminary data.</text>
</comment>
<evidence type="ECO:0000256" key="1">
    <source>
        <dbReference type="ARBA" id="ARBA00004191"/>
    </source>
</evidence>
<organism evidence="9 10">
    <name type="scientific">Aequorivita lipolytica</name>
    <dbReference type="NCBI Taxonomy" id="153267"/>
    <lineage>
        <taxon>Bacteria</taxon>
        <taxon>Pseudomonadati</taxon>
        <taxon>Bacteroidota</taxon>
        <taxon>Flavobacteriia</taxon>
        <taxon>Flavobacteriales</taxon>
        <taxon>Flavobacteriaceae</taxon>
        <taxon>Aequorivita</taxon>
    </lineage>
</organism>
<dbReference type="Pfam" id="PF01030">
    <property type="entry name" value="Recep_L_domain"/>
    <property type="match status" value="1"/>
</dbReference>
<evidence type="ECO:0000256" key="3">
    <source>
        <dbReference type="ARBA" id="ARBA00022525"/>
    </source>
</evidence>
<dbReference type="OrthoDB" id="1405746at2"/>
<feature type="signal peptide" evidence="6">
    <location>
        <begin position="1"/>
        <end position="19"/>
    </location>
</feature>
<keyword evidence="5" id="KW-0325">Glycoprotein</keyword>
<comment type="subcellular location">
    <subcellularLocation>
        <location evidence="1">Secreted</location>
        <location evidence="1">Cell wall</location>
    </subcellularLocation>
</comment>
<evidence type="ECO:0000259" key="7">
    <source>
        <dbReference type="Pfam" id="PF01030"/>
    </source>
</evidence>
<gene>
    <name evidence="9" type="ORF">ESV24_05635</name>
</gene>
<protein>
    <submittedName>
        <fullName evidence="9">T9SS type A sorting domain-containing protein</fullName>
    </submittedName>
</protein>
<evidence type="ECO:0000259" key="8">
    <source>
        <dbReference type="Pfam" id="PF18962"/>
    </source>
</evidence>
<evidence type="ECO:0000313" key="9">
    <source>
        <dbReference type="EMBL" id="TXD69916.1"/>
    </source>
</evidence>
<sequence length="379" mass="41189">MKKGLLFLVLFLVSFVGFGQCPTNGPLVLQSQAEIDEFATTYSGCTEFDTILINGSLNDIFNLEGLSQIEIINGNFNINETNIENFNGLENLESIGYRFTIAENDFLQNAQGLSSLETVGSGLFFHGNSSLQNLSGFDSLTSIGDSIPGGWGLQISYNFSLISLSGLENLSHISGSMELTNNYALEDLSGLSGLVNIYGGFRISYSRNLQNLNGLEALESIEGTLIIKGNDNLQSIDKLENLDPQSIAEDGYLIEDNPNLSVCDIDFICQNLNYPGVQINDNAQGCNSVPEVEAQCQLSITGEDLSQSLSIFPNLVSSTLQINTSNSIIFEKAIVYSTLGRLILETSEKQINLETLSAGIYFVEVVTDKGSVIKKIVKE</sequence>
<keyword evidence="3" id="KW-0964">Secreted</keyword>
<feature type="domain" description="Secretion system C-terminal sorting" evidence="8">
    <location>
        <begin position="311"/>
        <end position="377"/>
    </location>
</feature>
<accession>A0A5C6YSB8</accession>
<keyword evidence="10" id="KW-1185">Reference proteome</keyword>
<proteinExistence type="predicted"/>
<feature type="domain" description="Receptor L-domain" evidence="7">
    <location>
        <begin position="197"/>
        <end position="289"/>
    </location>
</feature>
<keyword evidence="4 6" id="KW-0732">Signal</keyword>
<dbReference type="InterPro" id="IPR051648">
    <property type="entry name" value="CWI-Assembly_Regulator"/>
</dbReference>
<dbReference type="PANTHER" id="PTHR31018:SF3">
    <property type="entry name" value="RECEPTOR PROTEIN-TYROSINE KINASE"/>
    <property type="match status" value="1"/>
</dbReference>
<dbReference type="SUPFAM" id="SSF52058">
    <property type="entry name" value="L domain-like"/>
    <property type="match status" value="2"/>
</dbReference>
<keyword evidence="2" id="KW-0134">Cell wall</keyword>
<evidence type="ECO:0000256" key="5">
    <source>
        <dbReference type="ARBA" id="ARBA00023180"/>
    </source>
</evidence>
<dbReference type="AlphaFoldDB" id="A0A5C6YSB8"/>
<dbReference type="Gene3D" id="3.80.20.20">
    <property type="entry name" value="Receptor L-domain"/>
    <property type="match status" value="3"/>
</dbReference>
<dbReference type="PANTHER" id="PTHR31018">
    <property type="entry name" value="SPORULATION-SPECIFIC PROTEIN-RELATED"/>
    <property type="match status" value="1"/>
</dbReference>
<evidence type="ECO:0000313" key="10">
    <source>
        <dbReference type="Proteomes" id="UP000321945"/>
    </source>
</evidence>
<dbReference type="RefSeq" id="WP_111814580.1">
    <property type="nucleotide sequence ID" value="NZ_CBCRZQ010000002.1"/>
</dbReference>
<dbReference type="GO" id="GO:0030313">
    <property type="term" value="C:cell envelope"/>
    <property type="evidence" value="ECO:0007669"/>
    <property type="project" value="UniProtKB-SubCell"/>
</dbReference>
<evidence type="ECO:0000256" key="6">
    <source>
        <dbReference type="SAM" id="SignalP"/>
    </source>
</evidence>
<feature type="chain" id="PRO_5022992681" evidence="6">
    <location>
        <begin position="20"/>
        <end position="379"/>
    </location>
</feature>
<dbReference type="EMBL" id="VORU01000003">
    <property type="protein sequence ID" value="TXD69916.1"/>
    <property type="molecule type" value="Genomic_DNA"/>
</dbReference>
<dbReference type="InterPro" id="IPR026444">
    <property type="entry name" value="Secre_tail"/>
</dbReference>
<evidence type="ECO:0000256" key="4">
    <source>
        <dbReference type="ARBA" id="ARBA00022729"/>
    </source>
</evidence>
<dbReference type="Pfam" id="PF18962">
    <property type="entry name" value="Por_Secre_tail"/>
    <property type="match status" value="1"/>
</dbReference>
<dbReference type="InterPro" id="IPR000494">
    <property type="entry name" value="Rcpt_L-dom"/>
</dbReference>